<evidence type="ECO:0000256" key="2">
    <source>
        <dbReference type="SAM" id="MobiDB-lite"/>
    </source>
</evidence>
<feature type="compositionally biased region" description="Basic and acidic residues" evidence="2">
    <location>
        <begin position="74"/>
        <end position="86"/>
    </location>
</feature>
<protein>
    <submittedName>
        <fullName evidence="3">Uncharacterized protein</fullName>
    </submittedName>
</protein>
<feature type="compositionally biased region" description="Basic and acidic residues" evidence="2">
    <location>
        <begin position="34"/>
        <end position="43"/>
    </location>
</feature>
<evidence type="ECO:0000313" key="4">
    <source>
        <dbReference type="Proteomes" id="UP001430953"/>
    </source>
</evidence>
<evidence type="ECO:0000313" key="3">
    <source>
        <dbReference type="EMBL" id="KAL0129574.1"/>
    </source>
</evidence>
<accession>A0AAW2GQM9</accession>
<feature type="compositionally biased region" description="Basic and acidic residues" evidence="2">
    <location>
        <begin position="627"/>
        <end position="644"/>
    </location>
</feature>
<feature type="compositionally biased region" description="Polar residues" evidence="2">
    <location>
        <begin position="222"/>
        <end position="232"/>
    </location>
</feature>
<feature type="region of interest" description="Disordered" evidence="2">
    <location>
        <begin position="397"/>
        <end position="449"/>
    </location>
</feature>
<dbReference type="Proteomes" id="UP001430953">
    <property type="component" value="Unassembled WGS sequence"/>
</dbReference>
<sequence>MSSSRPRRPSVSIYDYPEHLNPFNDDTANSHPQVHRESKSSKESKHKFWTFGRSRKKRSNSFSIKSTWNGLFGKRKETPESVEKRSITTVSTTYKREPYNKPAVPPRLSKDQQEFDEALGTLTRRRKYTFDNDISRHSLNMTINGDPAKISDGNPQDTTMSIMSVDLTPKPPARRFGQVSPRPTDKIPALDFEGKQSKHNGSINCHNTSEEIPIPPMRRFGNRSSQRLNGITSDIDEDSTNRSSNVSLRDENENVPEDYVFKRFNQDAVRRSNLSINSCTSVTSTASTYGRKKRRAPQPPKQKEQLDTSLQTNYRSTVEANKTESIPEADKLELQITEPIDISRVTGNIDEAKKTCEELNDNSLRKTEEQYELYPKIIENVSSDNIIKNKTCDISKNKSEEEKKENYSEEKIALNSNEILEKPESENAIEKSNEDQTNSTAKDSVEKDPVDIEYRRASQENIEIIKDIDEDSDEVCLRKKNSLSRSDSFSVKEEIEKIEKQIKALESKNVSNEQENIDMYENVLATSARTSIEENRRHFFENMVDGPSGPIKLEFKKLPREQKDIHLVRLTDSPIPVATSRDPVKVIELHISEPIRHKPELLDEVNPIPKPRRHSALSLKDTSQSKSQDESKDLKEHGKREKSL</sequence>
<keyword evidence="4" id="KW-1185">Reference proteome</keyword>
<dbReference type="EMBL" id="JADYXP020000002">
    <property type="protein sequence ID" value="KAL0129574.1"/>
    <property type="molecule type" value="Genomic_DNA"/>
</dbReference>
<organism evidence="3 4">
    <name type="scientific">Cardiocondyla obscurior</name>
    <dbReference type="NCBI Taxonomy" id="286306"/>
    <lineage>
        <taxon>Eukaryota</taxon>
        <taxon>Metazoa</taxon>
        <taxon>Ecdysozoa</taxon>
        <taxon>Arthropoda</taxon>
        <taxon>Hexapoda</taxon>
        <taxon>Insecta</taxon>
        <taxon>Pterygota</taxon>
        <taxon>Neoptera</taxon>
        <taxon>Endopterygota</taxon>
        <taxon>Hymenoptera</taxon>
        <taxon>Apocrita</taxon>
        <taxon>Aculeata</taxon>
        <taxon>Formicoidea</taxon>
        <taxon>Formicidae</taxon>
        <taxon>Myrmicinae</taxon>
        <taxon>Cardiocondyla</taxon>
    </lineage>
</organism>
<proteinExistence type="predicted"/>
<keyword evidence="1" id="KW-0175">Coiled coil</keyword>
<name>A0AAW2GQM9_9HYME</name>
<feature type="region of interest" description="Disordered" evidence="2">
    <location>
        <begin position="74"/>
        <end position="113"/>
    </location>
</feature>
<feature type="region of interest" description="Disordered" evidence="2">
    <location>
        <begin position="600"/>
        <end position="644"/>
    </location>
</feature>
<feature type="region of interest" description="Disordered" evidence="2">
    <location>
        <begin position="164"/>
        <end position="251"/>
    </location>
</feature>
<feature type="compositionally biased region" description="Basic and acidic residues" evidence="2">
    <location>
        <begin position="397"/>
        <end position="412"/>
    </location>
</feature>
<dbReference type="AlphaFoldDB" id="A0AAW2GQM9"/>
<feature type="coiled-coil region" evidence="1">
    <location>
        <begin position="488"/>
        <end position="515"/>
    </location>
</feature>
<feature type="region of interest" description="Disordered" evidence="2">
    <location>
        <begin position="1"/>
        <end position="52"/>
    </location>
</feature>
<comment type="caution">
    <text evidence="3">The sequence shown here is derived from an EMBL/GenBank/DDBJ whole genome shotgun (WGS) entry which is preliminary data.</text>
</comment>
<gene>
    <name evidence="3" type="ORF">PUN28_001679</name>
</gene>
<evidence type="ECO:0000256" key="1">
    <source>
        <dbReference type="SAM" id="Coils"/>
    </source>
</evidence>
<reference evidence="3 4" key="1">
    <citation type="submission" date="2023-03" db="EMBL/GenBank/DDBJ databases">
        <title>High recombination rates correlate with genetic variation in Cardiocondyla obscurior ants.</title>
        <authorList>
            <person name="Errbii M."/>
        </authorList>
    </citation>
    <scope>NUCLEOTIDE SEQUENCE [LARGE SCALE GENOMIC DNA]</scope>
    <source>
        <strain evidence="3">Alpha-2009</strain>
        <tissue evidence="3">Whole body</tissue>
    </source>
</reference>
<feature type="coiled-coil region" evidence="1">
    <location>
        <begin position="342"/>
        <end position="369"/>
    </location>
</feature>
<feature type="region of interest" description="Disordered" evidence="2">
    <location>
        <begin position="281"/>
        <end position="311"/>
    </location>
</feature>
<feature type="compositionally biased region" description="Basic and acidic residues" evidence="2">
    <location>
        <begin position="419"/>
        <end position="434"/>
    </location>
</feature>